<protein>
    <submittedName>
        <fullName evidence="1">Uncharacterized protein</fullName>
    </submittedName>
</protein>
<accession>A0ABU0Y5B9</accession>
<sequence>MNIYLNIDFPQDLTVVEMLQQKSIPCFCRVAKDFEIIFQSPLPESVGVVQGWDSALLEERAVAGGGGRYTHYAFAMITLEKFQANVYKINDLSLFYTSFGWCPILINGEYAPPGNFWDNDEEDVGFNKR</sequence>
<dbReference type="EMBL" id="JAVFKP010000018">
    <property type="protein sequence ID" value="MDQ4629831.1"/>
    <property type="molecule type" value="Genomic_DNA"/>
</dbReference>
<evidence type="ECO:0000313" key="1">
    <source>
        <dbReference type="EMBL" id="MDQ4629831.1"/>
    </source>
</evidence>
<reference evidence="1 2" key="1">
    <citation type="submission" date="2023-08" db="EMBL/GenBank/DDBJ databases">
        <title>Draft genome sequence of Janthinobacterium lividum.</title>
        <authorList>
            <person name="Chun B.H."/>
            <person name="Lee Y."/>
        </authorList>
    </citation>
    <scope>NUCLEOTIDE SEQUENCE [LARGE SCALE GENOMIC DNA]</scope>
    <source>
        <strain evidence="1 2">AMJK</strain>
    </source>
</reference>
<dbReference type="RefSeq" id="WP_307780786.1">
    <property type="nucleotide sequence ID" value="NZ_JAVFKP010000018.1"/>
</dbReference>
<name>A0ABU0Y5B9_9BURK</name>
<comment type="caution">
    <text evidence="1">The sequence shown here is derived from an EMBL/GenBank/DDBJ whole genome shotgun (WGS) entry which is preliminary data.</text>
</comment>
<keyword evidence="2" id="KW-1185">Reference proteome</keyword>
<gene>
    <name evidence="1" type="ORF">RB624_28455</name>
</gene>
<dbReference type="Proteomes" id="UP001237592">
    <property type="component" value="Unassembled WGS sequence"/>
</dbReference>
<proteinExistence type="predicted"/>
<organism evidence="1 2">
    <name type="scientific">Janthinobacterium lividum</name>
    <dbReference type="NCBI Taxonomy" id="29581"/>
    <lineage>
        <taxon>Bacteria</taxon>
        <taxon>Pseudomonadati</taxon>
        <taxon>Pseudomonadota</taxon>
        <taxon>Betaproteobacteria</taxon>
        <taxon>Burkholderiales</taxon>
        <taxon>Oxalobacteraceae</taxon>
        <taxon>Janthinobacterium</taxon>
    </lineage>
</organism>
<evidence type="ECO:0000313" key="2">
    <source>
        <dbReference type="Proteomes" id="UP001237592"/>
    </source>
</evidence>